<protein>
    <recommendedName>
        <fullName evidence="3">GAF domain-containing protein</fullName>
    </recommendedName>
</protein>
<dbReference type="AlphaFoldDB" id="A0A917J8F2"/>
<evidence type="ECO:0008006" key="3">
    <source>
        <dbReference type="Google" id="ProtNLM"/>
    </source>
</evidence>
<dbReference type="Proteomes" id="UP000662074">
    <property type="component" value="Unassembled WGS sequence"/>
</dbReference>
<evidence type="ECO:0000313" key="2">
    <source>
        <dbReference type="Proteomes" id="UP000662074"/>
    </source>
</evidence>
<organism evidence="1 2">
    <name type="scientific">Mucilaginibacter galii</name>
    <dbReference type="NCBI Taxonomy" id="2005073"/>
    <lineage>
        <taxon>Bacteria</taxon>
        <taxon>Pseudomonadati</taxon>
        <taxon>Bacteroidota</taxon>
        <taxon>Sphingobacteriia</taxon>
        <taxon>Sphingobacteriales</taxon>
        <taxon>Sphingobacteriaceae</taxon>
        <taxon>Mucilaginibacter</taxon>
    </lineage>
</organism>
<dbReference type="EMBL" id="BMDO01000001">
    <property type="protein sequence ID" value="GGI49199.1"/>
    <property type="molecule type" value="Genomic_DNA"/>
</dbReference>
<gene>
    <name evidence="1" type="ORF">GCM10011425_04110</name>
</gene>
<reference evidence="1" key="2">
    <citation type="submission" date="2020-09" db="EMBL/GenBank/DDBJ databases">
        <authorList>
            <person name="Sun Q."/>
            <person name="Sedlacek I."/>
        </authorList>
    </citation>
    <scope>NUCLEOTIDE SEQUENCE</scope>
    <source>
        <strain evidence="1">CCM 8711</strain>
    </source>
</reference>
<keyword evidence="2" id="KW-1185">Reference proteome</keyword>
<comment type="caution">
    <text evidence="1">The sequence shown here is derived from an EMBL/GenBank/DDBJ whole genome shotgun (WGS) entry which is preliminary data.</text>
</comment>
<name>A0A917J8F2_9SPHI</name>
<reference evidence="1" key="1">
    <citation type="journal article" date="2014" name="Int. J. Syst. Evol. Microbiol.">
        <title>Complete genome sequence of Corynebacterium casei LMG S-19264T (=DSM 44701T), isolated from a smear-ripened cheese.</title>
        <authorList>
            <consortium name="US DOE Joint Genome Institute (JGI-PGF)"/>
            <person name="Walter F."/>
            <person name="Albersmeier A."/>
            <person name="Kalinowski J."/>
            <person name="Ruckert C."/>
        </authorList>
    </citation>
    <scope>NUCLEOTIDE SEQUENCE</scope>
    <source>
        <strain evidence="1">CCM 8711</strain>
    </source>
</reference>
<evidence type="ECO:0000313" key="1">
    <source>
        <dbReference type="EMBL" id="GGI49199.1"/>
    </source>
</evidence>
<proteinExistence type="predicted"/>
<accession>A0A917J8F2</accession>
<dbReference type="RefSeq" id="WP_188413326.1">
    <property type="nucleotide sequence ID" value="NZ_BMDO01000001.1"/>
</dbReference>
<sequence length="781" mass="90526">MQTTSFYINKHLANCDLVENTLSFKPFIRQLQKRLQEESTVKSRFYSFVLDHFKSDGEVIVENSADTVNDAYALELIYSTLSPVLQGEQESFWALSTPVPNHVLYSTDAFYDLITSKGINESASRLMADDNNFLNRQQEFVYRLILKRLYGFTSVFSSNEYYAYLNPDTGLNRYYHIHVDTTFIDIEVLGHLPELEFETIENYLHDDEGVKVLADILPLSLFKLEGFSVITLEDVTAQRAIEDIREAIADPVEDQTELYKRVISSLKTLTNNSGVRFGLLPFLKLNDEPAFDINSCSQSVLMKSAHKYGIAEETYYALVNRYEKDPKAVFFSSLSETRQKKFFFLKALSEAGIKSYAVIPVFYNKHIAGIMEVYSETELVFYENLLSRLEYAIPLIAQLLQNSIEHFNTCIDSVIREKFTSLQPAVQWKFNETAWEEVRNPNNRRKQAEVNAITFKDVYPLYGAIDIRNSTIERNLALQQDLRRVMKLLNKILAKLNELHPQNHWLVLIDKTNKWLDVIKESVNTSDEILINDFLETEAGVALATFRTEHPDVSEVVDDFLEMISKDCEGPAFTQRNRLETAMQMINAAINNYFEKAQHQLQEIYPCYFEKFRTDGVEYDVYVGQSISPKKPFTNDYLKQMRLWQLTSMVEVARLTHHLLENMPASLRTTQLIFIHSMNIDISFRNDERRFDVEGAYNIRYEVIKKRIDKVMLLDGSERLTQPGKIALVYFTEHEAEEQVTYIKQLQSKNMLLPGIEYLDLEELQGVIGLKALRVSINFEE</sequence>